<keyword evidence="9" id="KW-1185">Reference proteome</keyword>
<feature type="compositionally biased region" description="Polar residues" evidence="5">
    <location>
        <begin position="51"/>
        <end position="66"/>
    </location>
</feature>
<keyword evidence="4 6" id="KW-0472">Membrane</keyword>
<dbReference type="Pfam" id="PF02656">
    <property type="entry name" value="DUF202"/>
    <property type="match status" value="1"/>
</dbReference>
<dbReference type="RefSeq" id="XP_060388056.1">
    <property type="nucleotide sequence ID" value="XM_060517595.1"/>
</dbReference>
<dbReference type="InterPro" id="IPR052053">
    <property type="entry name" value="IM_YidH-like"/>
</dbReference>
<sequence>MPSQEPRSSENISAITSQGPTRYHERRNDDEPNQHRLETALNATGKDKGSTEASSAESSVQNPPSSSKECVIKRFWSKQVSVVVEFETCRDHLAIERTFLGYLRTSLATAVLGTVVAQLFALQASDTGFGYTAVGKPLATLCYSFSICIVLLGAFRAWRLQHAMFAGKALAGGFELTTLALGFLILSLVFFGFLIALDAVKESSS</sequence>
<evidence type="ECO:0000256" key="3">
    <source>
        <dbReference type="ARBA" id="ARBA00022989"/>
    </source>
</evidence>
<dbReference type="PANTHER" id="PTHR34187:SF1">
    <property type="entry name" value="DUF202 DOMAIN-CONTAINING PROTEIN"/>
    <property type="match status" value="1"/>
</dbReference>
<evidence type="ECO:0000256" key="5">
    <source>
        <dbReference type="SAM" id="MobiDB-lite"/>
    </source>
</evidence>
<feature type="compositionally biased region" description="Polar residues" evidence="5">
    <location>
        <begin position="1"/>
        <end position="20"/>
    </location>
</feature>
<dbReference type="PANTHER" id="PTHR34187">
    <property type="entry name" value="FGR18P"/>
    <property type="match status" value="1"/>
</dbReference>
<organism evidence="8 9">
    <name type="scientific">Colletotrichum tamarilloi</name>
    <dbReference type="NCBI Taxonomy" id="1209934"/>
    <lineage>
        <taxon>Eukaryota</taxon>
        <taxon>Fungi</taxon>
        <taxon>Dikarya</taxon>
        <taxon>Ascomycota</taxon>
        <taxon>Pezizomycotina</taxon>
        <taxon>Sordariomycetes</taxon>
        <taxon>Hypocreomycetidae</taxon>
        <taxon>Glomerellales</taxon>
        <taxon>Glomerellaceae</taxon>
        <taxon>Colletotrichum</taxon>
        <taxon>Colletotrichum acutatum species complex</taxon>
    </lineage>
</organism>
<evidence type="ECO:0000256" key="2">
    <source>
        <dbReference type="ARBA" id="ARBA00022692"/>
    </source>
</evidence>
<dbReference type="EMBL" id="MLFU01000003">
    <property type="protein sequence ID" value="KAK1510980.1"/>
    <property type="molecule type" value="Genomic_DNA"/>
</dbReference>
<evidence type="ECO:0000256" key="1">
    <source>
        <dbReference type="ARBA" id="ARBA00004127"/>
    </source>
</evidence>
<keyword evidence="3 6" id="KW-1133">Transmembrane helix</keyword>
<accession>A0ABQ9RRI4</accession>
<feature type="transmembrane region" description="Helical" evidence="6">
    <location>
        <begin position="107"/>
        <end position="125"/>
    </location>
</feature>
<comment type="subcellular location">
    <subcellularLocation>
        <location evidence="1">Endomembrane system</location>
        <topology evidence="1">Multi-pass membrane protein</topology>
    </subcellularLocation>
</comment>
<name>A0ABQ9RRI4_9PEZI</name>
<feature type="domain" description="DUF202" evidence="7">
    <location>
        <begin position="90"/>
        <end position="163"/>
    </location>
</feature>
<evidence type="ECO:0000313" key="8">
    <source>
        <dbReference type="EMBL" id="KAK1510980.1"/>
    </source>
</evidence>
<feature type="compositionally biased region" description="Basic and acidic residues" evidence="5">
    <location>
        <begin position="22"/>
        <end position="38"/>
    </location>
</feature>
<reference evidence="8 9" key="1">
    <citation type="submission" date="2016-10" db="EMBL/GenBank/DDBJ databases">
        <title>The genome sequence of Colletotrichum fioriniae PJ7.</title>
        <authorList>
            <person name="Baroncelli R."/>
        </authorList>
    </citation>
    <scope>NUCLEOTIDE SEQUENCE [LARGE SCALE GENOMIC DNA]</scope>
    <source>
        <strain evidence="8 9">Tom-12</strain>
    </source>
</reference>
<feature type="region of interest" description="Disordered" evidence="5">
    <location>
        <begin position="1"/>
        <end position="66"/>
    </location>
</feature>
<proteinExistence type="predicted"/>
<evidence type="ECO:0000256" key="6">
    <source>
        <dbReference type="SAM" id="Phobius"/>
    </source>
</evidence>
<feature type="transmembrane region" description="Helical" evidence="6">
    <location>
        <begin position="137"/>
        <end position="155"/>
    </location>
</feature>
<evidence type="ECO:0000259" key="7">
    <source>
        <dbReference type="Pfam" id="PF02656"/>
    </source>
</evidence>
<keyword evidence="2 6" id="KW-0812">Transmembrane</keyword>
<dbReference type="InterPro" id="IPR003807">
    <property type="entry name" value="DUF202"/>
</dbReference>
<protein>
    <recommendedName>
        <fullName evidence="7">DUF202 domain-containing protein</fullName>
    </recommendedName>
</protein>
<comment type="caution">
    <text evidence="8">The sequence shown here is derived from an EMBL/GenBank/DDBJ whole genome shotgun (WGS) entry which is preliminary data.</text>
</comment>
<gene>
    <name evidence="8" type="ORF">CTAM01_01553</name>
</gene>
<dbReference type="Proteomes" id="UP001227543">
    <property type="component" value="Unassembled WGS sequence"/>
</dbReference>
<evidence type="ECO:0000256" key="4">
    <source>
        <dbReference type="ARBA" id="ARBA00023136"/>
    </source>
</evidence>
<dbReference type="GeneID" id="85401833"/>
<feature type="transmembrane region" description="Helical" evidence="6">
    <location>
        <begin position="176"/>
        <end position="197"/>
    </location>
</feature>
<evidence type="ECO:0000313" key="9">
    <source>
        <dbReference type="Proteomes" id="UP001227543"/>
    </source>
</evidence>